<proteinExistence type="inferred from homology"/>
<dbReference type="InterPro" id="IPR019800">
    <property type="entry name" value="Glyco_hydro_3_AS"/>
</dbReference>
<dbReference type="AlphaFoldDB" id="A0A846XCZ5"/>
<evidence type="ECO:0000256" key="4">
    <source>
        <dbReference type="RuleBase" id="RU361161"/>
    </source>
</evidence>
<evidence type="ECO:0000256" key="1">
    <source>
        <dbReference type="ARBA" id="ARBA00005336"/>
    </source>
</evidence>
<dbReference type="Proteomes" id="UP000565715">
    <property type="component" value="Unassembled WGS sequence"/>
</dbReference>
<dbReference type="InterPro" id="IPR036962">
    <property type="entry name" value="Glyco_hydro_3_N_sf"/>
</dbReference>
<sequence length="777" mass="81710">MTSRTDLSDLPLAEQAALGSGADFWTTEAIGPVPALTLTDGPHGVRRQTGTTDHLGLAGSEPATCFPPAVGLANSWDPGLARRVGEALGREARALGVDVLLGPGVNIKRDPRGGRNFEYYSEDPLLTGRLGAAWVEGVQSTGVGASLKHFAANNAEHDRMRASSDIDPRPLREIYLRAFSHIVRTARPWTVMCSYNRINGVSAAQNRWLLTDLLRGEWGFDGVVVSDWGAVVDRPASVAAGLDLAMPGGPGAGDDRVVAAVESGTLDEAEVTAAATNVARLAERVHASRTRAGAGPSGAGAAATTPEQESAGARSAGSGVSGELAETHHRLAREVAGRCVVLLQNDRDLLPLTPGRRIAVIGAFATEPRYQGGGSSHVTATRVDAPLDMIRALAGDTVSYHPGFTVAPGEADASALREEAVSAARDAEVAVVFLGVAADQESEGFDRDHLELPAEQVDLLTAVAREQPDTVVVLAHGGVLRLDPVARLAPSVLDGTLLGQAGGGALADVLFGVVNPSGRLAETVPVRLQDTPAYLNFPGENSHVRYGEGLYIGYRWYDARNLDVCYPFGHGLSYTTFGYSELSAEPAGDGFTVRLTVTNTGTRPGREVVQIYTGVPDSMVQRPVRVLAGTAITGELAPGVSERVSIDVPRDDLAYWETRIEQWVLEPGTYRIWAGASSRDLRAETDIHLVGEALRVPITIDSTLGEAMADPRAAAALSAVFGEMAATMGGGDALGVDMMRMIASIPLNRLALFGMAPEQLDALLTAANTDGPDSRSK</sequence>
<dbReference type="Pfam" id="PF00933">
    <property type="entry name" value="Glyco_hydro_3"/>
    <property type="match status" value="1"/>
</dbReference>
<dbReference type="GO" id="GO:0004553">
    <property type="term" value="F:hydrolase activity, hydrolyzing O-glycosyl compounds"/>
    <property type="evidence" value="ECO:0007669"/>
    <property type="project" value="InterPro"/>
</dbReference>
<comment type="similarity">
    <text evidence="1 4">Belongs to the glycosyl hydrolase 3 family.</text>
</comment>
<dbReference type="Gene3D" id="3.20.20.300">
    <property type="entry name" value="Glycoside hydrolase, family 3, N-terminal domain"/>
    <property type="match status" value="1"/>
</dbReference>
<dbReference type="InterPro" id="IPR013783">
    <property type="entry name" value="Ig-like_fold"/>
</dbReference>
<dbReference type="PANTHER" id="PTHR42715">
    <property type="entry name" value="BETA-GLUCOSIDASE"/>
    <property type="match status" value="1"/>
</dbReference>
<dbReference type="InterPro" id="IPR017853">
    <property type="entry name" value="GH"/>
</dbReference>
<dbReference type="Gene3D" id="3.40.50.1700">
    <property type="entry name" value="Glycoside hydrolase family 3 C-terminal domain"/>
    <property type="match status" value="1"/>
</dbReference>
<comment type="caution">
    <text evidence="7">The sequence shown here is derived from an EMBL/GenBank/DDBJ whole genome shotgun (WGS) entry which is preliminary data.</text>
</comment>
<dbReference type="SMART" id="SM01217">
    <property type="entry name" value="Fn3_like"/>
    <property type="match status" value="1"/>
</dbReference>
<dbReference type="Pfam" id="PF01915">
    <property type="entry name" value="Glyco_hydro_3_C"/>
    <property type="match status" value="1"/>
</dbReference>
<feature type="region of interest" description="Disordered" evidence="5">
    <location>
        <begin position="287"/>
        <end position="322"/>
    </location>
</feature>
<keyword evidence="4" id="KW-0326">Glycosidase</keyword>
<keyword evidence="3" id="KW-0119">Carbohydrate metabolism</keyword>
<organism evidence="7 8">
    <name type="scientific">Nocardia speluncae</name>
    <dbReference type="NCBI Taxonomy" id="419477"/>
    <lineage>
        <taxon>Bacteria</taxon>
        <taxon>Bacillati</taxon>
        <taxon>Actinomycetota</taxon>
        <taxon>Actinomycetes</taxon>
        <taxon>Mycobacteriales</taxon>
        <taxon>Nocardiaceae</taxon>
        <taxon>Nocardia</taxon>
    </lineage>
</organism>
<reference evidence="7 8" key="1">
    <citation type="submission" date="2020-04" db="EMBL/GenBank/DDBJ databases">
        <title>MicrobeNet Type strains.</title>
        <authorList>
            <person name="Nicholson A.C."/>
        </authorList>
    </citation>
    <scope>NUCLEOTIDE SEQUENCE [LARGE SCALE GENOMIC DNA]</scope>
    <source>
        <strain evidence="7 8">DSM 45078</strain>
    </source>
</reference>
<accession>A0A846XCZ5</accession>
<keyword evidence="8" id="KW-1185">Reference proteome</keyword>
<dbReference type="PROSITE" id="PS00775">
    <property type="entry name" value="GLYCOSYL_HYDROL_F3"/>
    <property type="match status" value="1"/>
</dbReference>
<evidence type="ECO:0000256" key="3">
    <source>
        <dbReference type="ARBA" id="ARBA00023277"/>
    </source>
</evidence>
<evidence type="ECO:0000256" key="2">
    <source>
        <dbReference type="ARBA" id="ARBA00022801"/>
    </source>
</evidence>
<dbReference type="InterPro" id="IPR026891">
    <property type="entry name" value="Fn3-like"/>
</dbReference>
<evidence type="ECO:0000313" key="7">
    <source>
        <dbReference type="EMBL" id="NKY33277.1"/>
    </source>
</evidence>
<dbReference type="PANTHER" id="PTHR42715:SF10">
    <property type="entry name" value="BETA-GLUCOSIDASE"/>
    <property type="match status" value="1"/>
</dbReference>
<protein>
    <submittedName>
        <fullName evidence="7">Beta-glucosidase</fullName>
    </submittedName>
</protein>
<dbReference type="SUPFAM" id="SSF52279">
    <property type="entry name" value="Beta-D-glucan exohydrolase, C-terminal domain"/>
    <property type="match status" value="1"/>
</dbReference>
<dbReference type="SUPFAM" id="SSF51445">
    <property type="entry name" value="(Trans)glycosidases"/>
    <property type="match status" value="1"/>
</dbReference>
<dbReference type="InterPro" id="IPR002772">
    <property type="entry name" value="Glyco_hydro_3_C"/>
</dbReference>
<dbReference type="InterPro" id="IPR050288">
    <property type="entry name" value="Cellulose_deg_GH3"/>
</dbReference>
<name>A0A846XCZ5_9NOCA</name>
<evidence type="ECO:0000256" key="5">
    <source>
        <dbReference type="SAM" id="MobiDB-lite"/>
    </source>
</evidence>
<gene>
    <name evidence="7" type="ORF">HGA13_09370</name>
</gene>
<dbReference type="Pfam" id="PF14310">
    <property type="entry name" value="Fn3-like"/>
    <property type="match status" value="1"/>
</dbReference>
<dbReference type="PRINTS" id="PR00133">
    <property type="entry name" value="GLHYDRLASE3"/>
</dbReference>
<dbReference type="InterPro" id="IPR036881">
    <property type="entry name" value="Glyco_hydro_3_C_sf"/>
</dbReference>
<dbReference type="InterPro" id="IPR001764">
    <property type="entry name" value="Glyco_hydro_3_N"/>
</dbReference>
<dbReference type="RefSeq" id="WP_068040152.1">
    <property type="nucleotide sequence ID" value="NZ_JAAXOO010000002.1"/>
</dbReference>
<dbReference type="EMBL" id="JAAXOO010000002">
    <property type="protein sequence ID" value="NKY33277.1"/>
    <property type="molecule type" value="Genomic_DNA"/>
</dbReference>
<evidence type="ECO:0000313" key="8">
    <source>
        <dbReference type="Proteomes" id="UP000565715"/>
    </source>
</evidence>
<feature type="domain" description="Fibronectin type III-like" evidence="6">
    <location>
        <begin position="607"/>
        <end position="678"/>
    </location>
</feature>
<evidence type="ECO:0000259" key="6">
    <source>
        <dbReference type="SMART" id="SM01217"/>
    </source>
</evidence>
<dbReference type="GO" id="GO:0005975">
    <property type="term" value="P:carbohydrate metabolic process"/>
    <property type="evidence" value="ECO:0007669"/>
    <property type="project" value="InterPro"/>
</dbReference>
<keyword evidence="2 4" id="KW-0378">Hydrolase</keyword>
<dbReference type="Gene3D" id="2.60.40.10">
    <property type="entry name" value="Immunoglobulins"/>
    <property type="match status" value="1"/>
</dbReference>
<feature type="compositionally biased region" description="Low complexity" evidence="5">
    <location>
        <begin position="290"/>
        <end position="322"/>
    </location>
</feature>